<dbReference type="InterPro" id="IPR029064">
    <property type="entry name" value="Ribosomal_eL30-like_sf"/>
</dbReference>
<feature type="domain" description="Ribosomal protein eL8/eL30/eS12/Gadd45" evidence="2">
    <location>
        <begin position="39"/>
        <end position="120"/>
    </location>
</feature>
<proteinExistence type="inferred from homology"/>
<gene>
    <name evidence="3" type="ORF">NP493_315g03080</name>
</gene>
<comment type="similarity">
    <text evidence="1">Belongs to the GADD45 family.</text>
</comment>
<comment type="caution">
    <text evidence="3">The sequence shown here is derived from an EMBL/GenBank/DDBJ whole genome shotgun (WGS) entry which is preliminary data.</text>
</comment>
<dbReference type="Gene3D" id="3.30.1330.30">
    <property type="match status" value="1"/>
</dbReference>
<dbReference type="GO" id="GO:0051726">
    <property type="term" value="P:regulation of cell cycle"/>
    <property type="evidence" value="ECO:0007669"/>
    <property type="project" value="InterPro"/>
</dbReference>
<evidence type="ECO:0000313" key="3">
    <source>
        <dbReference type="EMBL" id="KAK2183329.1"/>
    </source>
</evidence>
<name>A0AAD9L5D1_RIDPI</name>
<dbReference type="AlphaFoldDB" id="A0AAD9L5D1"/>
<evidence type="ECO:0000313" key="4">
    <source>
        <dbReference type="Proteomes" id="UP001209878"/>
    </source>
</evidence>
<accession>A0AAD9L5D1</accession>
<sequence length="178" mass="19610">MPYRMILSPNINMTFEDSEDTKTYKIDNKMDIGLMLRDCLTAAKKEDRVTCGLDNACELLETKADSVMLCILPVNDTNDVTLQIHSTLIEAFCWENDINLVKVDSAEKLAKLLGTSPVTSVNDNDRPTGRSVAATTADFECVLVEQPVGVPTESDEEVVEFCKMTCDMSPPPVVDLAV</sequence>
<keyword evidence="4" id="KW-1185">Reference proteome</keyword>
<dbReference type="PANTHER" id="PTHR10411:SF8">
    <property type="entry name" value="FI09246P"/>
    <property type="match status" value="1"/>
</dbReference>
<dbReference type="Pfam" id="PF01248">
    <property type="entry name" value="Ribosomal_L7Ae"/>
    <property type="match status" value="1"/>
</dbReference>
<dbReference type="GO" id="GO:0005737">
    <property type="term" value="C:cytoplasm"/>
    <property type="evidence" value="ECO:0007669"/>
    <property type="project" value="TreeGrafter"/>
</dbReference>
<organism evidence="3 4">
    <name type="scientific">Ridgeia piscesae</name>
    <name type="common">Tubeworm</name>
    <dbReference type="NCBI Taxonomy" id="27915"/>
    <lineage>
        <taxon>Eukaryota</taxon>
        <taxon>Metazoa</taxon>
        <taxon>Spiralia</taxon>
        <taxon>Lophotrochozoa</taxon>
        <taxon>Annelida</taxon>
        <taxon>Polychaeta</taxon>
        <taxon>Sedentaria</taxon>
        <taxon>Canalipalpata</taxon>
        <taxon>Sabellida</taxon>
        <taxon>Siboglinidae</taxon>
        <taxon>Ridgeia</taxon>
    </lineage>
</organism>
<dbReference type="InterPro" id="IPR024824">
    <property type="entry name" value="GADD45"/>
</dbReference>
<reference evidence="3" key="1">
    <citation type="journal article" date="2023" name="Mol. Biol. Evol.">
        <title>Third-Generation Sequencing Reveals the Adaptive Role of the Epigenome in Three Deep-Sea Polychaetes.</title>
        <authorList>
            <person name="Perez M."/>
            <person name="Aroh O."/>
            <person name="Sun Y."/>
            <person name="Lan Y."/>
            <person name="Juniper S.K."/>
            <person name="Young C.R."/>
            <person name="Angers B."/>
            <person name="Qian P.Y."/>
        </authorList>
    </citation>
    <scope>NUCLEOTIDE SEQUENCE</scope>
    <source>
        <strain evidence="3">R07B-5</strain>
    </source>
</reference>
<dbReference type="EMBL" id="JAODUO010000315">
    <property type="protein sequence ID" value="KAK2183329.1"/>
    <property type="molecule type" value="Genomic_DNA"/>
</dbReference>
<dbReference type="InterPro" id="IPR004038">
    <property type="entry name" value="Ribosomal_eL8/eL30/eS12/Gad45"/>
</dbReference>
<evidence type="ECO:0000259" key="2">
    <source>
        <dbReference type="Pfam" id="PF01248"/>
    </source>
</evidence>
<dbReference type="PANTHER" id="PTHR10411">
    <property type="entry name" value="GROWTH ARREST AND DNA DAMAGE-INDUCIBLE PROTEIN GADD45"/>
    <property type="match status" value="1"/>
</dbReference>
<dbReference type="SUPFAM" id="SSF55315">
    <property type="entry name" value="L30e-like"/>
    <property type="match status" value="1"/>
</dbReference>
<evidence type="ECO:0000256" key="1">
    <source>
        <dbReference type="ARBA" id="ARBA00007361"/>
    </source>
</evidence>
<protein>
    <recommendedName>
        <fullName evidence="2">Ribosomal protein eL8/eL30/eS12/Gadd45 domain-containing protein</fullName>
    </recommendedName>
</protein>
<dbReference type="GO" id="GO:0005634">
    <property type="term" value="C:nucleus"/>
    <property type="evidence" value="ECO:0007669"/>
    <property type="project" value="InterPro"/>
</dbReference>
<dbReference type="Proteomes" id="UP001209878">
    <property type="component" value="Unassembled WGS sequence"/>
</dbReference>